<evidence type="ECO:0000313" key="1">
    <source>
        <dbReference type="EMBL" id="KKM84281.1"/>
    </source>
</evidence>
<sequence>IQMDASTSPANRLVDADVNSEQLVGICLQTAASGARFLYELMPRAVDLA</sequence>
<accession>A0A0F9LAC7</accession>
<proteinExistence type="predicted"/>
<gene>
    <name evidence="1" type="ORF">LCGC14_1300810</name>
</gene>
<dbReference type="EMBL" id="LAZR01007592">
    <property type="protein sequence ID" value="KKM84281.1"/>
    <property type="molecule type" value="Genomic_DNA"/>
</dbReference>
<dbReference type="AlphaFoldDB" id="A0A0F9LAC7"/>
<name>A0A0F9LAC7_9ZZZZ</name>
<protein>
    <submittedName>
        <fullName evidence="1">Uncharacterized protein</fullName>
    </submittedName>
</protein>
<comment type="caution">
    <text evidence="1">The sequence shown here is derived from an EMBL/GenBank/DDBJ whole genome shotgun (WGS) entry which is preliminary data.</text>
</comment>
<feature type="non-terminal residue" evidence="1">
    <location>
        <position position="1"/>
    </location>
</feature>
<organism evidence="1">
    <name type="scientific">marine sediment metagenome</name>
    <dbReference type="NCBI Taxonomy" id="412755"/>
    <lineage>
        <taxon>unclassified sequences</taxon>
        <taxon>metagenomes</taxon>
        <taxon>ecological metagenomes</taxon>
    </lineage>
</organism>
<reference evidence="1" key="1">
    <citation type="journal article" date="2015" name="Nature">
        <title>Complex archaea that bridge the gap between prokaryotes and eukaryotes.</title>
        <authorList>
            <person name="Spang A."/>
            <person name="Saw J.H."/>
            <person name="Jorgensen S.L."/>
            <person name="Zaremba-Niedzwiedzka K."/>
            <person name="Martijn J."/>
            <person name="Lind A.E."/>
            <person name="van Eijk R."/>
            <person name="Schleper C."/>
            <person name="Guy L."/>
            <person name="Ettema T.J."/>
        </authorList>
    </citation>
    <scope>NUCLEOTIDE SEQUENCE</scope>
</reference>